<dbReference type="PANTHER" id="PTHR46383">
    <property type="entry name" value="ASPARTATE AMINOTRANSFERASE"/>
    <property type="match status" value="1"/>
</dbReference>
<keyword evidence="9" id="KW-1185">Reference proteome</keyword>
<evidence type="ECO:0000256" key="1">
    <source>
        <dbReference type="ARBA" id="ARBA00001933"/>
    </source>
</evidence>
<feature type="region of interest" description="Disordered" evidence="6">
    <location>
        <begin position="21"/>
        <end position="40"/>
    </location>
</feature>
<feature type="domain" description="Aminotransferase class I/classII large" evidence="7">
    <location>
        <begin position="61"/>
        <end position="412"/>
    </location>
</feature>
<evidence type="ECO:0000313" key="8">
    <source>
        <dbReference type="EMBL" id="CAL5224308.1"/>
    </source>
</evidence>
<proteinExistence type="inferred from homology"/>
<accession>A0ABP1G1I4</accession>
<reference evidence="8 9" key="1">
    <citation type="submission" date="2024-06" db="EMBL/GenBank/DDBJ databases">
        <authorList>
            <person name="Kraege A."/>
            <person name="Thomma B."/>
        </authorList>
    </citation>
    <scope>NUCLEOTIDE SEQUENCE [LARGE SCALE GENOMIC DNA]</scope>
</reference>
<protein>
    <submittedName>
        <fullName evidence="8">G6975 protein</fullName>
    </submittedName>
</protein>
<evidence type="ECO:0000313" key="9">
    <source>
        <dbReference type="Proteomes" id="UP001497392"/>
    </source>
</evidence>
<dbReference type="CDD" id="cd00609">
    <property type="entry name" value="AAT_like"/>
    <property type="match status" value="1"/>
</dbReference>
<dbReference type="SUPFAM" id="SSF53383">
    <property type="entry name" value="PLP-dependent transferases"/>
    <property type="match status" value="1"/>
</dbReference>
<comment type="cofactor">
    <cofactor evidence="1">
        <name>pyridoxal 5'-phosphate</name>
        <dbReference type="ChEBI" id="CHEBI:597326"/>
    </cofactor>
</comment>
<dbReference type="Pfam" id="PF00155">
    <property type="entry name" value="Aminotran_1_2"/>
    <property type="match status" value="1"/>
</dbReference>
<dbReference type="InterPro" id="IPR015424">
    <property type="entry name" value="PyrdxlP-dep_Trfase"/>
</dbReference>
<gene>
    <name evidence="8" type="primary">g6975</name>
    <name evidence="8" type="ORF">VP750_LOCUS5967</name>
</gene>
<dbReference type="PANTHER" id="PTHR46383:SF5">
    <property type="entry name" value="AMINOTRANSFERASE CLASS I_CLASSII DOMAIN-CONTAINING PROTEIN"/>
    <property type="match status" value="1"/>
</dbReference>
<evidence type="ECO:0000256" key="5">
    <source>
        <dbReference type="ARBA" id="ARBA00022898"/>
    </source>
</evidence>
<sequence>MRIPIKHLFLRLQRSSGKISASSGTAAMTRARSPEVSKRVRATDDPVMVQARRLLGGAEGVVSLAQGAVHWGPPAEAIAEAASHATEPSYSAYGPDEGLPELRSALQEKIERDNGLTGYNVMVTAGANQALTSIMLTLLDPPDKAVLFRPYYFNALMALQMTGCGQTIAYGPSDPDNWFPDLDWLEDELESATPPKLVYIVNPCNPTGVTLPRETLDRLARITADAGTWLVIDETYEDFLFSGQTHYCPNAPNVVHVFSFSKGYGLMGWRCGYIAYPNHDNSEYLGLQLLKVQDTCPIHSAHMSQHVALGALQKGRPWLAGQLKGLEGNRAAVLEALKPLGTLGKGVYGGDAIYIWAKLPAGCTDDKAVVEWMVHTHKVSVIPGTGCGIPGHIRVAFGKPAPADFREAADRLHVAMQELSEKGFSVVKSWQQQKDR</sequence>
<dbReference type="InterPro" id="IPR050596">
    <property type="entry name" value="AspAT/PAT-like"/>
</dbReference>
<evidence type="ECO:0000256" key="6">
    <source>
        <dbReference type="SAM" id="MobiDB-lite"/>
    </source>
</evidence>
<evidence type="ECO:0000256" key="4">
    <source>
        <dbReference type="ARBA" id="ARBA00022679"/>
    </source>
</evidence>
<comment type="caution">
    <text evidence="8">The sequence shown here is derived from an EMBL/GenBank/DDBJ whole genome shotgun (WGS) entry which is preliminary data.</text>
</comment>
<evidence type="ECO:0000256" key="2">
    <source>
        <dbReference type="ARBA" id="ARBA00007441"/>
    </source>
</evidence>
<evidence type="ECO:0000259" key="7">
    <source>
        <dbReference type="Pfam" id="PF00155"/>
    </source>
</evidence>
<keyword evidence="5" id="KW-0663">Pyridoxal phosphate</keyword>
<dbReference type="EMBL" id="CAXHTA020000010">
    <property type="protein sequence ID" value="CAL5224308.1"/>
    <property type="molecule type" value="Genomic_DNA"/>
</dbReference>
<dbReference type="InterPro" id="IPR015421">
    <property type="entry name" value="PyrdxlP-dep_Trfase_major"/>
</dbReference>
<dbReference type="Proteomes" id="UP001497392">
    <property type="component" value="Unassembled WGS sequence"/>
</dbReference>
<dbReference type="InterPro" id="IPR004839">
    <property type="entry name" value="Aminotransferase_I/II_large"/>
</dbReference>
<dbReference type="Gene3D" id="3.40.640.10">
    <property type="entry name" value="Type I PLP-dependent aspartate aminotransferase-like (Major domain)"/>
    <property type="match status" value="1"/>
</dbReference>
<name>A0ABP1G1I4_9CHLO</name>
<comment type="similarity">
    <text evidence="2">Belongs to the class-I pyridoxal-phosphate-dependent aminotransferase family.</text>
</comment>
<organism evidence="8 9">
    <name type="scientific">Coccomyxa viridis</name>
    <dbReference type="NCBI Taxonomy" id="1274662"/>
    <lineage>
        <taxon>Eukaryota</taxon>
        <taxon>Viridiplantae</taxon>
        <taxon>Chlorophyta</taxon>
        <taxon>core chlorophytes</taxon>
        <taxon>Trebouxiophyceae</taxon>
        <taxon>Trebouxiophyceae incertae sedis</taxon>
        <taxon>Coccomyxaceae</taxon>
        <taxon>Coccomyxa</taxon>
    </lineage>
</organism>
<keyword evidence="4" id="KW-0808">Transferase</keyword>
<keyword evidence="3" id="KW-0032">Aminotransferase</keyword>
<evidence type="ECO:0000256" key="3">
    <source>
        <dbReference type="ARBA" id="ARBA00022576"/>
    </source>
</evidence>